<dbReference type="EMBL" id="CADCST010000050">
    <property type="protein sequence ID" value="CAA9194808.1"/>
    <property type="molecule type" value="Genomic_DNA"/>
</dbReference>
<dbReference type="InterPro" id="IPR005135">
    <property type="entry name" value="Endo/exonuclease/phosphatase"/>
</dbReference>
<reference evidence="2 3" key="1">
    <citation type="submission" date="2020-02" db="EMBL/GenBank/DDBJ databases">
        <authorList>
            <person name="Criscuolo A."/>
        </authorList>
    </citation>
    <scope>NUCLEOTIDE SEQUENCE [LARGE SCALE GENOMIC DNA]</scope>
    <source>
        <strain evidence="2">CECT7796</strain>
    </source>
</reference>
<protein>
    <recommendedName>
        <fullName evidence="1">Endonuclease/exonuclease/phosphatase domain-containing protein</fullName>
    </recommendedName>
</protein>
<dbReference type="Proteomes" id="UP000474567">
    <property type="component" value="Unassembled WGS sequence"/>
</dbReference>
<evidence type="ECO:0000259" key="1">
    <source>
        <dbReference type="Pfam" id="PF03372"/>
    </source>
</evidence>
<organism evidence="2 3">
    <name type="scientific">Flavobacterium collinsii</name>
    <dbReference type="NCBI Taxonomy" id="1114861"/>
    <lineage>
        <taxon>Bacteria</taxon>
        <taxon>Pseudomonadati</taxon>
        <taxon>Bacteroidota</taxon>
        <taxon>Flavobacteriia</taxon>
        <taxon>Flavobacteriales</taxon>
        <taxon>Flavobacteriaceae</taxon>
        <taxon>Flavobacterium</taxon>
    </lineage>
</organism>
<proteinExistence type="predicted"/>
<keyword evidence="3" id="KW-1185">Reference proteome</keyword>
<accession>A0ABM8KDI4</accession>
<dbReference type="Gene3D" id="3.60.10.10">
    <property type="entry name" value="Endonuclease/exonuclease/phosphatase"/>
    <property type="match status" value="1"/>
</dbReference>
<dbReference type="PANTHER" id="PTHR12121">
    <property type="entry name" value="CARBON CATABOLITE REPRESSOR PROTEIN 4"/>
    <property type="match status" value="1"/>
</dbReference>
<name>A0ABM8KDI4_9FLAO</name>
<evidence type="ECO:0000313" key="3">
    <source>
        <dbReference type="Proteomes" id="UP000474567"/>
    </source>
</evidence>
<evidence type="ECO:0000313" key="2">
    <source>
        <dbReference type="EMBL" id="CAA9194808.1"/>
    </source>
</evidence>
<sequence>MLALRIKFFKMKKTNTIALVLLLLLVSGSFYGQNVKLMTYNIRLDVASDGQNAWPNRKDYFNSQIRFYSPDIFGIQEALPNQVVDIASAFKDYNQFGIGREEKGTGEACTIYYKKDRFQVQHSNTFWLSETPTVVSRGWDAACNRVCTYGLFKDLKTKKEFWVFNLHLDHMGEVARVKGVELVLSKIKEINTKNYPVFLMGDFNSEPNTKQIKEIKKVMEDTQEVSKEKPFGPSGTFNDFKHNEPVTLLLDYIFISKNSGLKIQKHAVLSDSKDLRYPSDHLPVLIEID</sequence>
<comment type="caution">
    <text evidence="2">The sequence shown here is derived from an EMBL/GenBank/DDBJ whole genome shotgun (WGS) entry which is preliminary data.</text>
</comment>
<dbReference type="SUPFAM" id="SSF56219">
    <property type="entry name" value="DNase I-like"/>
    <property type="match status" value="1"/>
</dbReference>
<feature type="domain" description="Endonuclease/exonuclease/phosphatase" evidence="1">
    <location>
        <begin position="38"/>
        <end position="281"/>
    </location>
</feature>
<dbReference type="PANTHER" id="PTHR12121:SF36">
    <property type="entry name" value="ENDONUCLEASE_EXONUCLEASE_PHOSPHATASE DOMAIN-CONTAINING PROTEIN"/>
    <property type="match status" value="1"/>
</dbReference>
<dbReference type="Pfam" id="PF03372">
    <property type="entry name" value="Exo_endo_phos"/>
    <property type="match status" value="1"/>
</dbReference>
<dbReference type="InterPro" id="IPR036691">
    <property type="entry name" value="Endo/exonu/phosph_ase_sf"/>
</dbReference>
<gene>
    <name evidence="2" type="ORF">FLACOL7796_00312</name>
</gene>
<dbReference type="CDD" id="cd09083">
    <property type="entry name" value="EEP-1"/>
    <property type="match status" value="1"/>
</dbReference>
<dbReference type="InterPro" id="IPR050410">
    <property type="entry name" value="CCR4/nocturin_mRNA_transcr"/>
</dbReference>